<comment type="caution">
    <text evidence="1">The sequence shown here is derived from an EMBL/GenBank/DDBJ whole genome shotgun (WGS) entry which is preliminary data.</text>
</comment>
<organism evidence="1 2">
    <name type="scientific">Saccharopolyspora elongata</name>
    <dbReference type="NCBI Taxonomy" id="2530387"/>
    <lineage>
        <taxon>Bacteria</taxon>
        <taxon>Bacillati</taxon>
        <taxon>Actinomycetota</taxon>
        <taxon>Actinomycetes</taxon>
        <taxon>Pseudonocardiales</taxon>
        <taxon>Pseudonocardiaceae</taxon>
        <taxon>Saccharopolyspora</taxon>
    </lineage>
</organism>
<dbReference type="EMBL" id="SMKW01000059">
    <property type="protein sequence ID" value="TDD41370.1"/>
    <property type="molecule type" value="Genomic_DNA"/>
</dbReference>
<protein>
    <submittedName>
        <fullName evidence="1">Uncharacterized protein</fullName>
    </submittedName>
</protein>
<dbReference type="AlphaFoldDB" id="A0A4R4YBE6"/>
<sequence length="221" mass="24931">MSATAGESRAQIAWYPWVSEPSVSFTRVSASQVSRWAEWGGMVDRSMGELIRFLEVMAEFGRRGAQRHLQHFRFLAFAELLLTEGRVWHTTVEPERFGATHGPERECYSNATSLAESKHDLIYVEGFGLPAVMPLGTEHAWCVPRTDDGVIEVTWPRNDGLAYIDLPFTDEFRRKIQHETDRLPILLPHTEAGRSLLQDGPPADAIVDVGQPIAEVYVARR</sequence>
<evidence type="ECO:0000313" key="2">
    <source>
        <dbReference type="Proteomes" id="UP000294947"/>
    </source>
</evidence>
<gene>
    <name evidence="1" type="ORF">E1288_32860</name>
</gene>
<name>A0A4R4YBE6_9PSEU</name>
<reference evidence="1 2" key="1">
    <citation type="submission" date="2019-03" db="EMBL/GenBank/DDBJ databases">
        <title>Draft genome sequences of novel Actinobacteria.</title>
        <authorList>
            <person name="Sahin N."/>
            <person name="Ay H."/>
            <person name="Saygin H."/>
        </authorList>
    </citation>
    <scope>NUCLEOTIDE SEQUENCE [LARGE SCALE GENOMIC DNA]</scope>
    <source>
        <strain evidence="1 2">7K502</strain>
    </source>
</reference>
<proteinExistence type="predicted"/>
<accession>A0A4R4YBE6</accession>
<evidence type="ECO:0000313" key="1">
    <source>
        <dbReference type="EMBL" id="TDD41370.1"/>
    </source>
</evidence>
<dbReference type="Proteomes" id="UP000294947">
    <property type="component" value="Unassembled WGS sequence"/>
</dbReference>
<keyword evidence="2" id="KW-1185">Reference proteome</keyword>